<accession>A0ABC8S5J6</accession>
<protein>
    <submittedName>
        <fullName evidence="2">Uncharacterized protein</fullName>
    </submittedName>
</protein>
<comment type="caution">
    <text evidence="2">The sequence shown here is derived from an EMBL/GenBank/DDBJ whole genome shotgun (WGS) entry which is preliminary data.</text>
</comment>
<evidence type="ECO:0000313" key="3">
    <source>
        <dbReference type="Proteomes" id="UP001642360"/>
    </source>
</evidence>
<sequence length="165" mass="18207">MQSTLTELNLKMLVNFGPNPYFYRVNNGLGEMDMTGSGWRWLGSRFACIYLRFAWGFMAFYLLEVFTFRCFTVAYIVVFFFLLMASFRTTKLGFGIPKVLYGIYLAGPLLFAPPLASAHTALPPVAVAAGASLPPSLWLHVGTARRCSPTANNTVEATVVTDVGL</sequence>
<proteinExistence type="predicted"/>
<name>A0ABC8S5J6_9AQUA</name>
<keyword evidence="3" id="KW-1185">Reference proteome</keyword>
<keyword evidence="1" id="KW-0472">Membrane</keyword>
<keyword evidence="1" id="KW-1133">Transmembrane helix</keyword>
<dbReference type="Proteomes" id="UP001642360">
    <property type="component" value="Unassembled WGS sequence"/>
</dbReference>
<keyword evidence="1" id="KW-0812">Transmembrane</keyword>
<reference evidence="2 3" key="1">
    <citation type="submission" date="2024-02" db="EMBL/GenBank/DDBJ databases">
        <authorList>
            <person name="Vignale AGUSTIN F."/>
            <person name="Sosa J E."/>
            <person name="Modenutti C."/>
        </authorList>
    </citation>
    <scope>NUCLEOTIDE SEQUENCE [LARGE SCALE GENOMIC DNA]</scope>
</reference>
<evidence type="ECO:0000256" key="1">
    <source>
        <dbReference type="SAM" id="Phobius"/>
    </source>
</evidence>
<gene>
    <name evidence="2" type="ORF">ILEXP_LOCUS18424</name>
</gene>
<dbReference type="AlphaFoldDB" id="A0ABC8S5J6"/>
<organism evidence="2 3">
    <name type="scientific">Ilex paraguariensis</name>
    <name type="common">yerba mate</name>
    <dbReference type="NCBI Taxonomy" id="185542"/>
    <lineage>
        <taxon>Eukaryota</taxon>
        <taxon>Viridiplantae</taxon>
        <taxon>Streptophyta</taxon>
        <taxon>Embryophyta</taxon>
        <taxon>Tracheophyta</taxon>
        <taxon>Spermatophyta</taxon>
        <taxon>Magnoliopsida</taxon>
        <taxon>eudicotyledons</taxon>
        <taxon>Gunneridae</taxon>
        <taxon>Pentapetalae</taxon>
        <taxon>asterids</taxon>
        <taxon>campanulids</taxon>
        <taxon>Aquifoliales</taxon>
        <taxon>Aquifoliaceae</taxon>
        <taxon>Ilex</taxon>
    </lineage>
</organism>
<feature type="transmembrane region" description="Helical" evidence="1">
    <location>
        <begin position="99"/>
        <end position="116"/>
    </location>
</feature>
<feature type="transmembrane region" description="Helical" evidence="1">
    <location>
        <begin position="66"/>
        <end position="87"/>
    </location>
</feature>
<dbReference type="EMBL" id="CAUOFW020002014">
    <property type="protein sequence ID" value="CAK9150283.1"/>
    <property type="molecule type" value="Genomic_DNA"/>
</dbReference>
<evidence type="ECO:0000313" key="2">
    <source>
        <dbReference type="EMBL" id="CAK9150283.1"/>
    </source>
</evidence>